<feature type="domain" description="D-isomer specific 2-hydroxyacid dehydrogenase catalytic" evidence="5">
    <location>
        <begin position="7"/>
        <end position="333"/>
    </location>
</feature>
<dbReference type="PROSITE" id="PS00065">
    <property type="entry name" value="D_2_HYDROXYACID_DH_1"/>
    <property type="match status" value="1"/>
</dbReference>
<feature type="domain" description="D-isomer specific 2-hydroxyacid dehydrogenase NAD-binding" evidence="6">
    <location>
        <begin position="106"/>
        <end position="302"/>
    </location>
</feature>
<keyword evidence="3" id="KW-0520">NAD</keyword>
<dbReference type="Pfam" id="PF00389">
    <property type="entry name" value="2-Hacid_dh"/>
    <property type="match status" value="1"/>
</dbReference>
<proteinExistence type="inferred from homology"/>
<evidence type="ECO:0000256" key="2">
    <source>
        <dbReference type="ARBA" id="ARBA00023002"/>
    </source>
</evidence>
<dbReference type="AlphaFoldDB" id="A0A9W6GZF5"/>
<accession>A0A9W6GZF5</accession>
<evidence type="ECO:0000259" key="6">
    <source>
        <dbReference type="Pfam" id="PF02826"/>
    </source>
</evidence>
<dbReference type="GO" id="GO:0051287">
    <property type="term" value="F:NAD binding"/>
    <property type="evidence" value="ECO:0007669"/>
    <property type="project" value="InterPro"/>
</dbReference>
<organism evidence="7 8">
    <name type="scientific">Methylocystis echinoides</name>
    <dbReference type="NCBI Taxonomy" id="29468"/>
    <lineage>
        <taxon>Bacteria</taxon>
        <taxon>Pseudomonadati</taxon>
        <taxon>Pseudomonadota</taxon>
        <taxon>Alphaproteobacteria</taxon>
        <taxon>Hyphomicrobiales</taxon>
        <taxon>Methylocystaceae</taxon>
        <taxon>Methylocystis</taxon>
    </lineage>
</organism>
<dbReference type="InterPro" id="IPR029753">
    <property type="entry name" value="D-isomer_DH_CS"/>
</dbReference>
<dbReference type="GO" id="GO:0008720">
    <property type="term" value="F:D-lactate dehydrogenase (NAD+) activity"/>
    <property type="evidence" value="ECO:0007669"/>
    <property type="project" value="TreeGrafter"/>
</dbReference>
<reference evidence="7" key="1">
    <citation type="journal article" date="2023" name="Int. J. Syst. Evol. Microbiol.">
        <title>Methylocystis iwaonis sp. nov., a type II methane-oxidizing bacterium from surface soil of a rice paddy field in Japan, and emended description of the genus Methylocystis (ex Whittenbury et al. 1970) Bowman et al. 1993.</title>
        <authorList>
            <person name="Kaise H."/>
            <person name="Sawadogo J.B."/>
            <person name="Alam M.S."/>
            <person name="Ueno C."/>
            <person name="Dianou D."/>
            <person name="Shinjo R."/>
            <person name="Asakawa S."/>
        </authorList>
    </citation>
    <scope>NUCLEOTIDE SEQUENCE</scope>
    <source>
        <strain evidence="7">LMG27198</strain>
    </source>
</reference>
<dbReference type="InterPro" id="IPR029752">
    <property type="entry name" value="D-isomer_DH_CS1"/>
</dbReference>
<dbReference type="Gene3D" id="3.40.50.720">
    <property type="entry name" value="NAD(P)-binding Rossmann-like Domain"/>
    <property type="match status" value="2"/>
</dbReference>
<evidence type="ECO:0000313" key="8">
    <source>
        <dbReference type="Proteomes" id="UP001144323"/>
    </source>
</evidence>
<gene>
    <name evidence="7" type="primary">ldhA_2</name>
    <name evidence="7" type="ORF">LMG27198_48140</name>
</gene>
<keyword evidence="2 4" id="KW-0560">Oxidoreductase</keyword>
<dbReference type="InterPro" id="IPR006139">
    <property type="entry name" value="D-isomer_2_OHA_DH_cat_dom"/>
</dbReference>
<dbReference type="SUPFAM" id="SSF52283">
    <property type="entry name" value="Formate/glycerate dehydrogenase catalytic domain-like"/>
    <property type="match status" value="1"/>
</dbReference>
<dbReference type="Pfam" id="PF02826">
    <property type="entry name" value="2-Hacid_dh_C"/>
    <property type="match status" value="1"/>
</dbReference>
<dbReference type="InterPro" id="IPR058205">
    <property type="entry name" value="D-LDH-like"/>
</dbReference>
<evidence type="ECO:0000313" key="7">
    <source>
        <dbReference type="EMBL" id="GLI95822.1"/>
    </source>
</evidence>
<dbReference type="InterPro" id="IPR036291">
    <property type="entry name" value="NAD(P)-bd_dom_sf"/>
</dbReference>
<evidence type="ECO:0000256" key="3">
    <source>
        <dbReference type="ARBA" id="ARBA00023027"/>
    </source>
</evidence>
<comment type="caution">
    <text evidence="7">The sequence shown here is derived from an EMBL/GenBank/DDBJ whole genome shotgun (WGS) entry which is preliminary data.</text>
</comment>
<dbReference type="Proteomes" id="UP001144323">
    <property type="component" value="Unassembled WGS sequence"/>
</dbReference>
<name>A0A9W6GZF5_9HYPH</name>
<dbReference type="PANTHER" id="PTHR43026">
    <property type="entry name" value="2-HYDROXYACID DEHYDROGENASE HOMOLOG 1-RELATED"/>
    <property type="match status" value="1"/>
</dbReference>
<dbReference type="PROSITE" id="PS00671">
    <property type="entry name" value="D_2_HYDROXYACID_DH_3"/>
    <property type="match status" value="1"/>
</dbReference>
<comment type="similarity">
    <text evidence="1 4">Belongs to the D-isomer specific 2-hydroxyacid dehydrogenase family.</text>
</comment>
<protein>
    <submittedName>
        <fullName evidence="7">Lactate dehydrogenase</fullName>
    </submittedName>
</protein>
<dbReference type="EMBL" id="BSEC01000005">
    <property type="protein sequence ID" value="GLI95822.1"/>
    <property type="molecule type" value="Genomic_DNA"/>
</dbReference>
<dbReference type="CDD" id="cd12187">
    <property type="entry name" value="LDH_like_1"/>
    <property type="match status" value="1"/>
</dbReference>
<evidence type="ECO:0000256" key="4">
    <source>
        <dbReference type="RuleBase" id="RU003719"/>
    </source>
</evidence>
<dbReference type="InterPro" id="IPR006140">
    <property type="entry name" value="D-isomer_DH_NAD-bd"/>
</dbReference>
<dbReference type="SUPFAM" id="SSF51735">
    <property type="entry name" value="NAD(P)-binding Rossmann-fold domains"/>
    <property type="match status" value="1"/>
</dbReference>
<evidence type="ECO:0000256" key="1">
    <source>
        <dbReference type="ARBA" id="ARBA00005854"/>
    </source>
</evidence>
<sequence>MKIVAFEIQPREVSSFERLRAEHEVVLLDEPLRAANSKQFRDAEVICPFLYSELSAHVLQDMPQIKMIATRSTGYDHINLKYCKEKGIVVSNVPSYGEATVAEHVFALLLTISHNLREAIDRARNGEFSPIGLEGFDLAGKTLGVIGVGSIGRHVVRIARGFEMNVIAFDLKPDARLAAELGFRYMPLNAVFEQADILTLHVPAMPVTNNMISTGEFARMKDGVVLINTARGSLIEPRALIQALHSRKVAAAGLDVMPDEPMIREEAELICSFFCERHDLRNLVADHILLRMSNVVITPHSAFNTVEAMGRILKTTIANIEAFAAGTAQNVVN</sequence>
<dbReference type="RefSeq" id="WP_281806856.1">
    <property type="nucleotide sequence ID" value="NZ_BSEC01000005.1"/>
</dbReference>
<evidence type="ECO:0000259" key="5">
    <source>
        <dbReference type="Pfam" id="PF00389"/>
    </source>
</evidence>
<dbReference type="PROSITE" id="PS00670">
    <property type="entry name" value="D_2_HYDROXYACID_DH_2"/>
    <property type="match status" value="1"/>
</dbReference>
<dbReference type="PANTHER" id="PTHR43026:SF1">
    <property type="entry name" value="2-HYDROXYACID DEHYDROGENASE HOMOLOG 1-RELATED"/>
    <property type="match status" value="1"/>
</dbReference>
<keyword evidence="8" id="KW-1185">Reference proteome</keyword>